<dbReference type="GO" id="GO:0004673">
    <property type="term" value="F:protein histidine kinase activity"/>
    <property type="evidence" value="ECO:0007669"/>
    <property type="project" value="UniProtKB-EC"/>
</dbReference>
<dbReference type="Pfam" id="PF02518">
    <property type="entry name" value="HATPase_c"/>
    <property type="match status" value="1"/>
</dbReference>
<keyword evidence="11" id="KW-1133">Transmembrane helix</keyword>
<dbReference type="SUPFAM" id="SSF103190">
    <property type="entry name" value="Sensory domain-like"/>
    <property type="match status" value="1"/>
</dbReference>
<sequence length="546" mass="59582">MRLRTKLIVVLVILALVLGTSLYGGLELYKEQATAREHDRAEETAAVVAAQIDATVEERRDFVGFAASRPDASSFDRADRFARGFVNDSRFYAAQVVAANGTVVAFSGDVTAESRERTIGSDVGDEPYVREALAGRIYVSDPEYASTGEYVAVISAPIVDDGETVGVLAAAVYIDTSTLLTPLQPLPSEHRAVTVLAGNETLYRAGPTFERTISGAARVEATGWTVRITRDRTSLDALLNEVRVAQTLGLILVLGIVSVVGGWQYRTTVTQMNRLKRAFDAAGSGRYDHDLSLSGGDEWRDIADGFDDLLRELSERERILERRRQRLDVLNRVLRHNLRNDLGVVLGYADMIRKGEASDPRNLAEIIHKRASTLVELGQSARETQDLMADVTEPEPVNVGRILLDTVDGLSTEFPAVRFETDVPIPAYASAISGIDTALRNVCENACEYNDAETACVDVSLTFLGDDRLRITVADNGPGIPLYEIDVLKRGHETALDHGSGLGLWLVQWVVDGSDGHLSVEQAEPRGTVVTIELDTASSPYDHPDR</sequence>
<evidence type="ECO:0000259" key="15">
    <source>
        <dbReference type="PROSITE" id="PS50885"/>
    </source>
</evidence>
<evidence type="ECO:0000256" key="12">
    <source>
        <dbReference type="ARBA" id="ARBA00023136"/>
    </source>
</evidence>
<accession>A0A2I8VIW1</accession>
<dbReference type="OrthoDB" id="3369at2157"/>
<dbReference type="CDD" id="cd12914">
    <property type="entry name" value="PDC1_DGC_like"/>
    <property type="match status" value="1"/>
</dbReference>
<feature type="domain" description="Histidine kinase" evidence="14">
    <location>
        <begin position="333"/>
        <end position="538"/>
    </location>
</feature>
<dbReference type="GeneID" id="35592330"/>
<keyword evidence="6" id="KW-0808">Transferase</keyword>
<dbReference type="Gene3D" id="3.30.565.10">
    <property type="entry name" value="Histidine kinase-like ATPase, C-terminal domain"/>
    <property type="match status" value="1"/>
</dbReference>
<dbReference type="GO" id="GO:0005886">
    <property type="term" value="C:plasma membrane"/>
    <property type="evidence" value="ECO:0007669"/>
    <property type="project" value="UniProtKB-SubCell"/>
</dbReference>
<evidence type="ECO:0000256" key="11">
    <source>
        <dbReference type="ARBA" id="ARBA00022989"/>
    </source>
</evidence>
<feature type="domain" description="HAMP" evidence="15">
    <location>
        <begin position="266"/>
        <end position="318"/>
    </location>
</feature>
<keyword evidence="9 16" id="KW-0418">Kinase</keyword>
<gene>
    <name evidence="16" type="ORF">C2R22_09525</name>
</gene>
<dbReference type="InterPro" id="IPR005467">
    <property type="entry name" value="His_kinase_dom"/>
</dbReference>
<proteinExistence type="predicted"/>
<dbReference type="SMART" id="SM00304">
    <property type="entry name" value="HAMP"/>
    <property type="match status" value="1"/>
</dbReference>
<evidence type="ECO:0000313" key="16">
    <source>
        <dbReference type="EMBL" id="AUV81858.1"/>
    </source>
</evidence>
<evidence type="ECO:0000256" key="9">
    <source>
        <dbReference type="ARBA" id="ARBA00022777"/>
    </source>
</evidence>
<evidence type="ECO:0000259" key="14">
    <source>
        <dbReference type="PROSITE" id="PS50109"/>
    </source>
</evidence>
<dbReference type="Gene3D" id="3.30.450.20">
    <property type="entry name" value="PAS domain"/>
    <property type="match status" value="1"/>
</dbReference>
<evidence type="ECO:0000256" key="1">
    <source>
        <dbReference type="ARBA" id="ARBA00000085"/>
    </source>
</evidence>
<dbReference type="Proteomes" id="UP000236584">
    <property type="component" value="Chromosome"/>
</dbReference>
<reference evidence="16 17" key="1">
    <citation type="submission" date="2018-01" db="EMBL/GenBank/DDBJ databases">
        <title>Complete genome sequence of Salinigranum rubrum GX10T, an extremely halophilic archaeon isolated from a marine solar saltern.</title>
        <authorList>
            <person name="Han S."/>
        </authorList>
    </citation>
    <scope>NUCLEOTIDE SEQUENCE [LARGE SCALE GENOMIC DNA]</scope>
    <source>
        <strain evidence="16 17">GX10</strain>
    </source>
</reference>
<keyword evidence="12" id="KW-0472">Membrane</keyword>
<dbReference type="SMART" id="SM00387">
    <property type="entry name" value="HATPase_c"/>
    <property type="match status" value="1"/>
</dbReference>
<keyword evidence="8" id="KW-0547">Nucleotide-binding</keyword>
<keyword evidence="13" id="KW-0807">Transducer</keyword>
<keyword evidence="17" id="KW-1185">Reference proteome</keyword>
<dbReference type="InterPro" id="IPR029151">
    <property type="entry name" value="Sensor-like_sf"/>
</dbReference>
<keyword evidence="5" id="KW-0597">Phosphoprotein</keyword>
<dbReference type="Pfam" id="PF02743">
    <property type="entry name" value="dCache_1"/>
    <property type="match status" value="1"/>
</dbReference>
<organism evidence="16 17">
    <name type="scientific">Salinigranum rubrum</name>
    <dbReference type="NCBI Taxonomy" id="755307"/>
    <lineage>
        <taxon>Archaea</taxon>
        <taxon>Methanobacteriati</taxon>
        <taxon>Methanobacteriota</taxon>
        <taxon>Stenosarchaea group</taxon>
        <taxon>Halobacteria</taxon>
        <taxon>Halobacteriales</taxon>
        <taxon>Haloferacaceae</taxon>
        <taxon>Salinigranum</taxon>
    </lineage>
</organism>
<evidence type="ECO:0000256" key="4">
    <source>
        <dbReference type="ARBA" id="ARBA00022475"/>
    </source>
</evidence>
<dbReference type="GO" id="GO:0005524">
    <property type="term" value="F:ATP binding"/>
    <property type="evidence" value="ECO:0007669"/>
    <property type="project" value="UniProtKB-KW"/>
</dbReference>
<dbReference type="PANTHER" id="PTHR44936">
    <property type="entry name" value="SENSOR PROTEIN CREC"/>
    <property type="match status" value="1"/>
</dbReference>
<dbReference type="InterPro" id="IPR033479">
    <property type="entry name" value="dCache_1"/>
</dbReference>
<evidence type="ECO:0000256" key="7">
    <source>
        <dbReference type="ARBA" id="ARBA00022692"/>
    </source>
</evidence>
<evidence type="ECO:0000256" key="6">
    <source>
        <dbReference type="ARBA" id="ARBA00022679"/>
    </source>
</evidence>
<evidence type="ECO:0000256" key="2">
    <source>
        <dbReference type="ARBA" id="ARBA00004651"/>
    </source>
</evidence>
<name>A0A2I8VIW1_9EURY</name>
<dbReference type="EMBL" id="CP026309">
    <property type="protein sequence ID" value="AUV81858.1"/>
    <property type="molecule type" value="Genomic_DNA"/>
</dbReference>
<dbReference type="KEGG" id="srub:C2R22_09525"/>
<evidence type="ECO:0000256" key="5">
    <source>
        <dbReference type="ARBA" id="ARBA00022553"/>
    </source>
</evidence>
<dbReference type="RefSeq" id="WP_103425547.1">
    <property type="nucleotide sequence ID" value="NZ_CP026309.1"/>
</dbReference>
<dbReference type="InterPro" id="IPR050980">
    <property type="entry name" value="2C_sensor_his_kinase"/>
</dbReference>
<comment type="subcellular location">
    <subcellularLocation>
        <location evidence="2">Cell membrane</location>
        <topology evidence="2">Multi-pass membrane protein</topology>
    </subcellularLocation>
</comment>
<dbReference type="PROSITE" id="PS50885">
    <property type="entry name" value="HAMP"/>
    <property type="match status" value="1"/>
</dbReference>
<dbReference type="PRINTS" id="PR00344">
    <property type="entry name" value="BCTRLSENSOR"/>
</dbReference>
<dbReference type="Gene3D" id="1.10.287.130">
    <property type="match status" value="1"/>
</dbReference>
<dbReference type="CDD" id="cd00075">
    <property type="entry name" value="HATPase"/>
    <property type="match status" value="1"/>
</dbReference>
<dbReference type="InterPro" id="IPR036890">
    <property type="entry name" value="HATPase_C_sf"/>
</dbReference>
<dbReference type="InterPro" id="IPR004358">
    <property type="entry name" value="Sig_transdc_His_kin-like_C"/>
</dbReference>
<evidence type="ECO:0000313" key="17">
    <source>
        <dbReference type="Proteomes" id="UP000236584"/>
    </source>
</evidence>
<keyword evidence="4" id="KW-1003">Cell membrane</keyword>
<evidence type="ECO:0000256" key="10">
    <source>
        <dbReference type="ARBA" id="ARBA00022840"/>
    </source>
</evidence>
<dbReference type="GO" id="GO:0007165">
    <property type="term" value="P:signal transduction"/>
    <property type="evidence" value="ECO:0007669"/>
    <property type="project" value="UniProtKB-KW"/>
</dbReference>
<evidence type="ECO:0000256" key="13">
    <source>
        <dbReference type="ARBA" id="ARBA00023224"/>
    </source>
</evidence>
<dbReference type="SUPFAM" id="SSF55874">
    <property type="entry name" value="ATPase domain of HSP90 chaperone/DNA topoisomerase II/histidine kinase"/>
    <property type="match status" value="1"/>
</dbReference>
<dbReference type="PANTHER" id="PTHR44936:SF10">
    <property type="entry name" value="SENSOR PROTEIN RSTB"/>
    <property type="match status" value="1"/>
</dbReference>
<dbReference type="InterPro" id="IPR003594">
    <property type="entry name" value="HATPase_dom"/>
</dbReference>
<dbReference type="InterPro" id="IPR003660">
    <property type="entry name" value="HAMP_dom"/>
</dbReference>
<keyword evidence="7" id="KW-0812">Transmembrane</keyword>
<comment type="catalytic activity">
    <reaction evidence="1">
        <text>ATP + protein L-histidine = ADP + protein N-phospho-L-histidine.</text>
        <dbReference type="EC" id="2.7.13.3"/>
    </reaction>
</comment>
<evidence type="ECO:0000256" key="8">
    <source>
        <dbReference type="ARBA" id="ARBA00022741"/>
    </source>
</evidence>
<dbReference type="PROSITE" id="PS50109">
    <property type="entry name" value="HIS_KIN"/>
    <property type="match status" value="1"/>
</dbReference>
<dbReference type="AlphaFoldDB" id="A0A2I8VIW1"/>
<evidence type="ECO:0000256" key="3">
    <source>
        <dbReference type="ARBA" id="ARBA00012438"/>
    </source>
</evidence>
<dbReference type="EC" id="2.7.13.3" evidence="3"/>
<keyword evidence="10" id="KW-0067">ATP-binding</keyword>
<protein>
    <recommendedName>
        <fullName evidence="3">histidine kinase</fullName>
        <ecNumber evidence="3">2.7.13.3</ecNumber>
    </recommendedName>
</protein>